<proteinExistence type="predicted"/>
<comment type="caution">
    <text evidence="7">The sequence shown here is derived from an EMBL/GenBank/DDBJ whole genome shotgun (WGS) entry which is preliminary data.</text>
</comment>
<dbReference type="Pfam" id="PF00440">
    <property type="entry name" value="TetR_N"/>
    <property type="match status" value="1"/>
</dbReference>
<feature type="region of interest" description="Disordered" evidence="5">
    <location>
        <begin position="1"/>
        <end position="36"/>
    </location>
</feature>
<keyword evidence="1" id="KW-0805">Transcription regulation</keyword>
<accession>A0ABT9P9E9</accession>
<dbReference type="Gene3D" id="1.10.357.10">
    <property type="entry name" value="Tetracycline Repressor, domain 2"/>
    <property type="match status" value="1"/>
</dbReference>
<dbReference type="InterPro" id="IPR009057">
    <property type="entry name" value="Homeodomain-like_sf"/>
</dbReference>
<evidence type="ECO:0000256" key="1">
    <source>
        <dbReference type="ARBA" id="ARBA00023015"/>
    </source>
</evidence>
<dbReference type="Proteomes" id="UP001235712">
    <property type="component" value="Unassembled WGS sequence"/>
</dbReference>
<dbReference type="SUPFAM" id="SSF46689">
    <property type="entry name" value="Homeodomain-like"/>
    <property type="match status" value="1"/>
</dbReference>
<dbReference type="PRINTS" id="PR00455">
    <property type="entry name" value="HTHTETR"/>
</dbReference>
<dbReference type="Pfam" id="PF21597">
    <property type="entry name" value="TetR_C_43"/>
    <property type="match status" value="1"/>
</dbReference>
<gene>
    <name evidence="7" type="ORF">J2S57_005073</name>
</gene>
<evidence type="ECO:0000256" key="5">
    <source>
        <dbReference type="SAM" id="MobiDB-lite"/>
    </source>
</evidence>
<dbReference type="EMBL" id="JAUSQZ010000001">
    <property type="protein sequence ID" value="MDP9829324.1"/>
    <property type="molecule type" value="Genomic_DNA"/>
</dbReference>
<evidence type="ECO:0000256" key="4">
    <source>
        <dbReference type="PROSITE-ProRule" id="PRU00335"/>
    </source>
</evidence>
<evidence type="ECO:0000256" key="3">
    <source>
        <dbReference type="ARBA" id="ARBA00023163"/>
    </source>
</evidence>
<protein>
    <submittedName>
        <fullName evidence="7">AcrR family transcriptional regulator</fullName>
    </submittedName>
</protein>
<keyword evidence="3" id="KW-0804">Transcription</keyword>
<dbReference type="InterPro" id="IPR049445">
    <property type="entry name" value="TetR_SbtR-like_C"/>
</dbReference>
<dbReference type="PANTHER" id="PTHR30055">
    <property type="entry name" value="HTH-TYPE TRANSCRIPTIONAL REGULATOR RUTR"/>
    <property type="match status" value="1"/>
</dbReference>
<dbReference type="PROSITE" id="PS50977">
    <property type="entry name" value="HTH_TETR_2"/>
    <property type="match status" value="1"/>
</dbReference>
<evidence type="ECO:0000313" key="8">
    <source>
        <dbReference type="Proteomes" id="UP001235712"/>
    </source>
</evidence>
<dbReference type="InterPro" id="IPR001647">
    <property type="entry name" value="HTH_TetR"/>
</dbReference>
<dbReference type="InterPro" id="IPR036271">
    <property type="entry name" value="Tet_transcr_reg_TetR-rel_C_sf"/>
</dbReference>
<reference evidence="7 8" key="1">
    <citation type="submission" date="2023-07" db="EMBL/GenBank/DDBJ databases">
        <title>Sequencing the genomes of 1000 actinobacteria strains.</title>
        <authorList>
            <person name="Klenk H.-P."/>
        </authorList>
    </citation>
    <scope>NUCLEOTIDE SEQUENCE [LARGE SCALE GENOMIC DNA]</scope>
    <source>
        <strain evidence="7 8">DSM 44388</strain>
    </source>
</reference>
<dbReference type="SUPFAM" id="SSF48498">
    <property type="entry name" value="Tetracyclin repressor-like, C-terminal domain"/>
    <property type="match status" value="1"/>
</dbReference>
<dbReference type="PANTHER" id="PTHR30055:SF234">
    <property type="entry name" value="HTH-TYPE TRANSCRIPTIONAL REGULATOR BETI"/>
    <property type="match status" value="1"/>
</dbReference>
<feature type="domain" description="HTH tetR-type" evidence="6">
    <location>
        <begin position="41"/>
        <end position="100"/>
    </location>
</feature>
<name>A0ABT9P9E9_9ACTN</name>
<organism evidence="7 8">
    <name type="scientific">Kineosporia succinea</name>
    <dbReference type="NCBI Taxonomy" id="84632"/>
    <lineage>
        <taxon>Bacteria</taxon>
        <taxon>Bacillati</taxon>
        <taxon>Actinomycetota</taxon>
        <taxon>Actinomycetes</taxon>
        <taxon>Kineosporiales</taxon>
        <taxon>Kineosporiaceae</taxon>
        <taxon>Kineosporia</taxon>
    </lineage>
</organism>
<keyword evidence="8" id="KW-1185">Reference proteome</keyword>
<sequence length="210" mass="23262">MSTDDAGDRTGREMTPADPQTPTSTPGPRVAVRRPQRADARRNFDALVDAAREVFARDGAAASLEQIARRAGVNIATLYRNFPTRQDLFETVYLDEVEALARAAADLHDQEPWEALAAWLRQFVRYATTKKAIFDALNHQDPMFVAARQLIHDAGRPLLQRAQDAGQARGDATFDDVLFLIRGISGADYVEEAQRERVLAMALDGVRARG</sequence>
<evidence type="ECO:0000313" key="7">
    <source>
        <dbReference type="EMBL" id="MDP9829324.1"/>
    </source>
</evidence>
<evidence type="ECO:0000256" key="2">
    <source>
        <dbReference type="ARBA" id="ARBA00023125"/>
    </source>
</evidence>
<feature type="DNA-binding region" description="H-T-H motif" evidence="4">
    <location>
        <begin position="63"/>
        <end position="82"/>
    </location>
</feature>
<evidence type="ECO:0000259" key="6">
    <source>
        <dbReference type="PROSITE" id="PS50977"/>
    </source>
</evidence>
<keyword evidence="2 4" id="KW-0238">DNA-binding</keyword>
<dbReference type="InterPro" id="IPR050109">
    <property type="entry name" value="HTH-type_TetR-like_transc_reg"/>
</dbReference>
<feature type="compositionally biased region" description="Basic and acidic residues" evidence="5">
    <location>
        <begin position="1"/>
        <end position="12"/>
    </location>
</feature>